<comment type="caution">
    <text evidence="2">The sequence shown here is derived from an EMBL/GenBank/DDBJ whole genome shotgun (WGS) entry which is preliminary data.</text>
</comment>
<dbReference type="Proteomes" id="UP000662703">
    <property type="component" value="Unassembled WGS sequence"/>
</dbReference>
<keyword evidence="3" id="KW-1185">Reference proteome</keyword>
<feature type="signal peptide" evidence="1">
    <location>
        <begin position="1"/>
        <end position="37"/>
    </location>
</feature>
<gene>
    <name evidence="2" type="ORF">Y5W_02768</name>
</gene>
<name>A0ABS0AU28_9GAMM</name>
<keyword evidence="1" id="KW-0732">Signal</keyword>
<evidence type="ECO:0000256" key="1">
    <source>
        <dbReference type="SAM" id="SignalP"/>
    </source>
</evidence>
<evidence type="ECO:0000313" key="2">
    <source>
        <dbReference type="EMBL" id="MBF5057474.1"/>
    </source>
</evidence>
<sequence length="192" mass="20825">MKALFDRTVARTVRAATTLPRYALALALLPLPLAALAQAENSGCDTYAAPEQAVIDRFAAPSLPAPAGGEDGAPARLDTGTAHRATLMPQARVRFVAEPGRHTLADGAFATTLVFHTEQAGPYRAYIDDASWVDLVDDNGERVPSEDFGGRHDCRALRKFVAYTLEADHDYVLQLSGGTRQRVRVLVQPDRR</sequence>
<accession>A0ABS0AU28</accession>
<evidence type="ECO:0000313" key="3">
    <source>
        <dbReference type="Proteomes" id="UP000662703"/>
    </source>
</evidence>
<dbReference type="EMBL" id="ARXX01000047">
    <property type="protein sequence ID" value="MBF5057474.1"/>
    <property type="molecule type" value="Genomic_DNA"/>
</dbReference>
<dbReference type="RefSeq" id="WP_194865689.1">
    <property type="nucleotide sequence ID" value="NZ_ARXX01000047.1"/>
</dbReference>
<feature type="chain" id="PRO_5046935247" evidence="1">
    <location>
        <begin position="38"/>
        <end position="192"/>
    </location>
</feature>
<protein>
    <submittedName>
        <fullName evidence="2">Uncharacterized protein</fullName>
    </submittedName>
</protein>
<organism evidence="2 3">
    <name type="scientific">Alloalcanivorax profundimaris</name>
    <dbReference type="NCBI Taxonomy" id="2735259"/>
    <lineage>
        <taxon>Bacteria</taxon>
        <taxon>Pseudomonadati</taxon>
        <taxon>Pseudomonadota</taxon>
        <taxon>Gammaproteobacteria</taxon>
        <taxon>Oceanospirillales</taxon>
        <taxon>Alcanivoracaceae</taxon>
        <taxon>Alloalcanivorax</taxon>
    </lineage>
</organism>
<reference evidence="2 3" key="1">
    <citation type="submission" date="2012-09" db="EMBL/GenBank/DDBJ databases">
        <title>Genome Sequence of alkane-degrading Bacterium Alcanivorax sp. 521-1.</title>
        <authorList>
            <person name="Lai Q."/>
            <person name="Shao Z."/>
        </authorList>
    </citation>
    <scope>NUCLEOTIDE SEQUENCE [LARGE SCALE GENOMIC DNA]</scope>
    <source>
        <strain evidence="2 3">521-1</strain>
    </source>
</reference>
<proteinExistence type="predicted"/>